<evidence type="ECO:0000256" key="1">
    <source>
        <dbReference type="ARBA" id="ARBA00004123"/>
    </source>
</evidence>
<evidence type="ECO:0000256" key="2">
    <source>
        <dbReference type="ARBA" id="ARBA00022664"/>
    </source>
</evidence>
<dbReference type="STRING" id="6293.A0A1I8EFR1"/>
<dbReference type="PANTHER" id="PTHR15245">
    <property type="entry name" value="SYMPLEKIN-RELATED"/>
    <property type="match status" value="1"/>
</dbReference>
<evidence type="ECO:0000256" key="4">
    <source>
        <dbReference type="SAM" id="MobiDB-lite"/>
    </source>
</evidence>
<dbReference type="Pfam" id="PF11935">
    <property type="entry name" value="SYMPK_PTA1_N"/>
    <property type="match status" value="1"/>
</dbReference>
<keyword evidence="3" id="KW-0539">Nucleus</keyword>
<dbReference type="WBParaSite" id="maker-PairedContig_1838-snap-gene-1.23-mRNA-1">
    <property type="protein sequence ID" value="maker-PairedContig_1838-snap-gene-1.23-mRNA-1"/>
    <property type="gene ID" value="maker-PairedContig_1838-snap-gene-1.23"/>
</dbReference>
<dbReference type="GO" id="GO:0005847">
    <property type="term" value="C:mRNA cleavage and polyadenylation specificity factor complex"/>
    <property type="evidence" value="ECO:0007669"/>
    <property type="project" value="TreeGrafter"/>
</dbReference>
<accession>A0A1I8EFR1</accession>
<protein>
    <submittedName>
        <fullName evidence="6">DUF3453 domain-containing protein</fullName>
    </submittedName>
</protein>
<evidence type="ECO:0000313" key="6">
    <source>
        <dbReference type="WBParaSite" id="maker-PairedContig_1838-snap-gene-1.23-mRNA-1"/>
    </source>
</evidence>
<proteinExistence type="predicted"/>
<dbReference type="SUPFAM" id="SSF48371">
    <property type="entry name" value="ARM repeat"/>
    <property type="match status" value="1"/>
</dbReference>
<feature type="compositionally biased region" description="Acidic residues" evidence="4">
    <location>
        <begin position="1"/>
        <end position="12"/>
    </location>
</feature>
<dbReference type="InterPro" id="IPR032460">
    <property type="entry name" value="Symplekin/Pta1_N"/>
</dbReference>
<dbReference type="InterPro" id="IPR021850">
    <property type="entry name" value="Symplekin/Pta1"/>
</dbReference>
<feature type="domain" description="Symplekin/Pta1 N-terminal" evidence="5">
    <location>
        <begin position="124"/>
        <end position="344"/>
    </location>
</feature>
<dbReference type="Gene3D" id="1.25.10.10">
    <property type="entry name" value="Leucine-rich Repeat Variant"/>
    <property type="match status" value="1"/>
</dbReference>
<dbReference type="AlphaFoldDB" id="A0A1I8EFR1"/>
<evidence type="ECO:0000259" key="5">
    <source>
        <dbReference type="Pfam" id="PF11935"/>
    </source>
</evidence>
<feature type="region of interest" description="Disordered" evidence="4">
    <location>
        <begin position="336"/>
        <end position="394"/>
    </location>
</feature>
<feature type="compositionally biased region" description="Basic and acidic residues" evidence="4">
    <location>
        <begin position="348"/>
        <end position="360"/>
    </location>
</feature>
<comment type="subcellular location">
    <subcellularLocation>
        <location evidence="1">Nucleus</location>
    </subcellularLocation>
</comment>
<evidence type="ECO:0000256" key="3">
    <source>
        <dbReference type="ARBA" id="ARBA00023242"/>
    </source>
</evidence>
<dbReference type="InterPro" id="IPR016024">
    <property type="entry name" value="ARM-type_fold"/>
</dbReference>
<feature type="region of interest" description="Disordered" evidence="4">
    <location>
        <begin position="1"/>
        <end position="23"/>
    </location>
</feature>
<dbReference type="GO" id="GO:0006397">
    <property type="term" value="P:mRNA processing"/>
    <property type="evidence" value="ECO:0007669"/>
    <property type="project" value="UniProtKB-KW"/>
</dbReference>
<organism evidence="6">
    <name type="scientific">Wuchereria bancrofti</name>
    <dbReference type="NCBI Taxonomy" id="6293"/>
    <lineage>
        <taxon>Eukaryota</taxon>
        <taxon>Metazoa</taxon>
        <taxon>Ecdysozoa</taxon>
        <taxon>Nematoda</taxon>
        <taxon>Chromadorea</taxon>
        <taxon>Rhabditida</taxon>
        <taxon>Spirurina</taxon>
        <taxon>Spiruromorpha</taxon>
        <taxon>Filarioidea</taxon>
        <taxon>Onchocercidae</taxon>
        <taxon>Wuchereria</taxon>
    </lineage>
</organism>
<name>A0A1I8EFR1_WUCBA</name>
<sequence length="792" mass="90221">MTDSENTSEEIGNEMREAHQSSGKSVDIRIKHLYRAQELLLHRDKSNSLLDNFLDEMLEFVVENDSKMRCFVASFIEKAWYIKSFCLWPKMFTFHVSHKKDCEVMKKAVVSLSYLIQAAGVGMVAVIKKVISVCSQLYPFILKWAAGSRSAEIARCWEAFSVLKGRVMQHIDSDNEGIRTQTIRFLEAVILAQTLRTEESEKGRGDNMCLNEIGRDHRFISYRKMESEATLNFNSLLDHISSAHISSLNLLTCLTCICNIAQQRPQFMQRVVGALESLHVNLPPTLATSQVKSVRKELKMHLLRLLRHSSSVPFHPRIMTLLTDLGVAQSEVLRALPSASEQRKKSHRNNESGDEPETKKMKGIGEIPAVAEKEDDEEYEDEAGPSMSMEKSQTQSAVDITAQFVYERLKPKLVTNLVLTSLVTLPDEMPAAFQSSYTPIAAAGTESQIRHLSRMIATQLTNMELGPGIEKIRAEKQQYIARQAAKMEGAVISSTPLHQFPSVQQNQTQQSESVLSLICFKIDTKTSIILRAVRMASLLHVLSAKAKPKIQFGLLSITKELDREQSLKLILLAFQRILANEKRAIQGGVGVAQQKLLIRLVTRLDHDSCDDFENLLMMFIVQEQKSRTELALLWIAELYAQYQGYSICRTSYATEGYHNESQRYKRYDAVLCNLLKILYERGEHKETLFHKILLEAPLLTPQSLVWLRTACLDSVFGAFGMTTLRELILTRARQRNELLCILLDFSYNDRADVRTQSVETAKELYQIDYVRQAFLIMIYNYYLLNVRKIPEI</sequence>
<dbReference type="InterPro" id="IPR011989">
    <property type="entry name" value="ARM-like"/>
</dbReference>
<reference evidence="6" key="1">
    <citation type="submission" date="2016-11" db="UniProtKB">
        <authorList>
            <consortium name="WormBaseParasite"/>
        </authorList>
    </citation>
    <scope>IDENTIFICATION</scope>
    <source>
        <strain evidence="6">pt0022</strain>
    </source>
</reference>
<feature type="compositionally biased region" description="Acidic residues" evidence="4">
    <location>
        <begin position="373"/>
        <end position="383"/>
    </location>
</feature>
<keyword evidence="2" id="KW-0507">mRNA processing</keyword>
<dbReference type="PANTHER" id="PTHR15245:SF20">
    <property type="entry name" value="SYMPLEKIN"/>
    <property type="match status" value="1"/>
</dbReference>